<protein>
    <submittedName>
        <fullName evidence="2">Peptidoglycan-binding protein</fullName>
    </submittedName>
</protein>
<comment type="caution">
    <text evidence="2">The sequence shown here is derived from an EMBL/GenBank/DDBJ whole genome shotgun (WGS) entry which is preliminary data.</text>
</comment>
<name>A0A329QVK7_9ACTN</name>
<dbReference type="Pfam" id="PF01471">
    <property type="entry name" value="PG_binding_1"/>
    <property type="match status" value="1"/>
</dbReference>
<keyword evidence="3" id="KW-1185">Reference proteome</keyword>
<dbReference type="Gene3D" id="1.10.101.10">
    <property type="entry name" value="PGBD-like superfamily/PGBD"/>
    <property type="match status" value="1"/>
</dbReference>
<dbReference type="InterPro" id="IPR002477">
    <property type="entry name" value="Peptidoglycan-bd-like"/>
</dbReference>
<organism evidence="2 3">
    <name type="scientific">Phytoactinopolyspora halophila</name>
    <dbReference type="NCBI Taxonomy" id="1981511"/>
    <lineage>
        <taxon>Bacteria</taxon>
        <taxon>Bacillati</taxon>
        <taxon>Actinomycetota</taxon>
        <taxon>Actinomycetes</taxon>
        <taxon>Jiangellales</taxon>
        <taxon>Jiangellaceae</taxon>
        <taxon>Phytoactinopolyspora</taxon>
    </lineage>
</organism>
<reference evidence="2 3" key="1">
    <citation type="submission" date="2018-06" db="EMBL/GenBank/DDBJ databases">
        <title>Phytoactinopolyspora halophila sp. nov., a novel halophilic actinomycete isolated from a saline soil in China.</title>
        <authorList>
            <person name="Tang S.-K."/>
        </authorList>
    </citation>
    <scope>NUCLEOTIDE SEQUENCE [LARGE SCALE GENOMIC DNA]</scope>
    <source>
        <strain evidence="2 3">YIM 96934</strain>
    </source>
</reference>
<proteinExistence type="predicted"/>
<dbReference type="Proteomes" id="UP000250462">
    <property type="component" value="Unassembled WGS sequence"/>
</dbReference>
<dbReference type="EMBL" id="QMIG01000006">
    <property type="protein sequence ID" value="RAW15342.1"/>
    <property type="molecule type" value="Genomic_DNA"/>
</dbReference>
<evidence type="ECO:0000313" key="2">
    <source>
        <dbReference type="EMBL" id="RAW15342.1"/>
    </source>
</evidence>
<feature type="domain" description="Peptidoglycan binding-like" evidence="1">
    <location>
        <begin position="138"/>
        <end position="185"/>
    </location>
</feature>
<evidence type="ECO:0000259" key="1">
    <source>
        <dbReference type="Pfam" id="PF01471"/>
    </source>
</evidence>
<evidence type="ECO:0000313" key="3">
    <source>
        <dbReference type="Proteomes" id="UP000250462"/>
    </source>
</evidence>
<gene>
    <name evidence="2" type="ORF">DPM12_08795</name>
</gene>
<dbReference type="Gene3D" id="2.40.420.20">
    <property type="match status" value="1"/>
</dbReference>
<dbReference type="InterPro" id="IPR036366">
    <property type="entry name" value="PGBDSf"/>
</dbReference>
<dbReference type="SUPFAM" id="SSF47090">
    <property type="entry name" value="PGBD-like"/>
    <property type="match status" value="1"/>
</dbReference>
<accession>A0A329QVK7</accession>
<dbReference type="AlphaFoldDB" id="A0A329QVK7"/>
<dbReference type="InterPro" id="IPR036365">
    <property type="entry name" value="PGBD-like_sf"/>
</dbReference>
<sequence length="369" mass="38363">MIMHSANTVMSTLILRFRRRWMLVTGVLLVALVVAFAAAGFGGGEPSTTASSGDGLPPATAEITTETLTQTQHIDGILSHGEPEPLIVQATSGVVTWIAAPGTILEEGEAVYEVDGTPVILVHGSEPPHRTLDVQTVGSDVEQFESSLADLGYEGFDVDDTYNEDTATAVEAWQEDSGLDPTGEVPPGQIAVVEHDIRIALHGLDIGSRLGAELNQTVLTYSGTKKLVSVPLDVDKQQYVAEGDSGTVTLPDGTTVEGTVTYVAAATQEIEGEGGGEFIPVEVSIENQETLDGYNAAPVTLDIVTGEATDVHSVPVTALVALGGGGYGLEVLENGETSYVHVETGMFADGMVEISGPGISEGMTVGVAE</sequence>